<organism evidence="1 2">
    <name type="scientific">Pedobacter cryotolerans</name>
    <dbReference type="NCBI Taxonomy" id="2571270"/>
    <lineage>
        <taxon>Bacteria</taxon>
        <taxon>Pseudomonadati</taxon>
        <taxon>Bacteroidota</taxon>
        <taxon>Sphingobacteriia</taxon>
        <taxon>Sphingobacteriales</taxon>
        <taxon>Sphingobacteriaceae</taxon>
        <taxon>Pedobacter</taxon>
    </lineage>
</organism>
<evidence type="ECO:0000313" key="2">
    <source>
        <dbReference type="Proteomes" id="UP000310477"/>
    </source>
</evidence>
<name>A0A4U1BXX8_9SPHI</name>
<sequence>MNKSILFILLFVAFTDVKAQKEQLIKRGDYSLIFINNDHMLSETLAQDIANTYFGVYPKMVAKYNQSASKIVTISIDTNYKRVAISGNNKITIGALWMQQHKEDTDLITHELVHVAKGFKSIGPEWLIEGIADCGRFEFGLNNAAAGWSLPPVEQWQSYKMGYRVAARFLLWIDKYQQSDTILQLSKRLKEDTYTSQAWNDITGKSLDELWALYLKNTDMD</sequence>
<dbReference type="Pfam" id="PF04450">
    <property type="entry name" value="BSP"/>
    <property type="match status" value="1"/>
</dbReference>
<dbReference type="EMBL" id="SWBO01000013">
    <property type="protein sequence ID" value="TKB97251.1"/>
    <property type="molecule type" value="Genomic_DNA"/>
</dbReference>
<dbReference type="AlphaFoldDB" id="A0A4U1BXX8"/>
<dbReference type="RefSeq" id="WP_136878280.1">
    <property type="nucleotide sequence ID" value="NZ_SWBO01000013.1"/>
</dbReference>
<proteinExistence type="predicted"/>
<accession>A0A4U1BXX8</accession>
<dbReference type="OrthoDB" id="211588at2"/>
<dbReference type="PANTHER" id="PTHR33321:SF12">
    <property type="entry name" value="PLANT BASIC SECRETORY PROTEIN (BSP) FAMILY PROTEIN"/>
    <property type="match status" value="1"/>
</dbReference>
<dbReference type="PANTHER" id="PTHR33321">
    <property type="match status" value="1"/>
</dbReference>
<gene>
    <name evidence="1" type="ORF">FA045_16985</name>
</gene>
<keyword evidence="2" id="KW-1185">Reference proteome</keyword>
<protein>
    <submittedName>
        <fullName evidence="1">Secretory protein</fullName>
    </submittedName>
</protein>
<reference evidence="1 2" key="1">
    <citation type="submission" date="2019-04" db="EMBL/GenBank/DDBJ databases">
        <title>Pedobacter sp. AR-2-6 sp. nov., isolated from Arctic soil.</title>
        <authorList>
            <person name="Dahal R.H."/>
            <person name="Kim D.-U."/>
        </authorList>
    </citation>
    <scope>NUCLEOTIDE SEQUENCE [LARGE SCALE GENOMIC DNA]</scope>
    <source>
        <strain evidence="1 2">AR-2-6</strain>
    </source>
</reference>
<dbReference type="InterPro" id="IPR007541">
    <property type="entry name" value="Uncharacterised_BSP"/>
</dbReference>
<evidence type="ECO:0000313" key="1">
    <source>
        <dbReference type="EMBL" id="TKB97251.1"/>
    </source>
</evidence>
<dbReference type="Proteomes" id="UP000310477">
    <property type="component" value="Unassembled WGS sequence"/>
</dbReference>
<comment type="caution">
    <text evidence="1">The sequence shown here is derived from an EMBL/GenBank/DDBJ whole genome shotgun (WGS) entry which is preliminary data.</text>
</comment>